<name>A0A7R9Q6X4_9ACAR</name>
<dbReference type="GO" id="GO:0000978">
    <property type="term" value="F:RNA polymerase II cis-regulatory region sequence-specific DNA binding"/>
    <property type="evidence" value="ECO:0007669"/>
    <property type="project" value="TreeGrafter"/>
</dbReference>
<reference evidence="7" key="1">
    <citation type="submission" date="2020-11" db="EMBL/GenBank/DDBJ databases">
        <authorList>
            <person name="Tran Van P."/>
        </authorList>
    </citation>
    <scope>NUCLEOTIDE SEQUENCE</scope>
</reference>
<dbReference type="PROSITE" id="PS50157">
    <property type="entry name" value="ZINC_FINGER_C2H2_2"/>
    <property type="match status" value="2"/>
</dbReference>
<evidence type="ECO:0000256" key="5">
    <source>
        <dbReference type="PROSITE-ProRule" id="PRU00042"/>
    </source>
</evidence>
<protein>
    <recommendedName>
        <fullName evidence="6">C2H2-type domain-containing protein</fullName>
    </recommendedName>
</protein>
<dbReference type="GO" id="GO:0005667">
    <property type="term" value="C:transcription regulator complex"/>
    <property type="evidence" value="ECO:0007669"/>
    <property type="project" value="TreeGrafter"/>
</dbReference>
<dbReference type="GO" id="GO:0000785">
    <property type="term" value="C:chromatin"/>
    <property type="evidence" value="ECO:0007669"/>
    <property type="project" value="TreeGrafter"/>
</dbReference>
<dbReference type="InterPro" id="IPR036236">
    <property type="entry name" value="Znf_C2H2_sf"/>
</dbReference>
<evidence type="ECO:0000313" key="8">
    <source>
        <dbReference type="Proteomes" id="UP000759131"/>
    </source>
</evidence>
<proteinExistence type="predicted"/>
<dbReference type="Pfam" id="PF00096">
    <property type="entry name" value="zf-C2H2"/>
    <property type="match status" value="2"/>
</dbReference>
<organism evidence="7">
    <name type="scientific">Medioppia subpectinata</name>
    <dbReference type="NCBI Taxonomy" id="1979941"/>
    <lineage>
        <taxon>Eukaryota</taxon>
        <taxon>Metazoa</taxon>
        <taxon>Ecdysozoa</taxon>
        <taxon>Arthropoda</taxon>
        <taxon>Chelicerata</taxon>
        <taxon>Arachnida</taxon>
        <taxon>Acari</taxon>
        <taxon>Acariformes</taxon>
        <taxon>Sarcoptiformes</taxon>
        <taxon>Oribatida</taxon>
        <taxon>Brachypylina</taxon>
        <taxon>Oppioidea</taxon>
        <taxon>Oppiidae</taxon>
        <taxon>Medioppia</taxon>
    </lineage>
</organism>
<keyword evidence="8" id="KW-1185">Reference proteome</keyword>
<keyword evidence="2" id="KW-0677">Repeat</keyword>
<gene>
    <name evidence="7" type="ORF">OSB1V03_LOCUS14155</name>
</gene>
<dbReference type="PANTHER" id="PTHR14003:SF19">
    <property type="entry name" value="YY2 TRANSCRIPTION FACTOR"/>
    <property type="match status" value="1"/>
</dbReference>
<accession>A0A7R9Q6X4</accession>
<dbReference type="SMART" id="SM00355">
    <property type="entry name" value="ZnF_C2H2"/>
    <property type="match status" value="4"/>
</dbReference>
<dbReference type="GO" id="GO:0008270">
    <property type="term" value="F:zinc ion binding"/>
    <property type="evidence" value="ECO:0007669"/>
    <property type="project" value="UniProtKB-KW"/>
</dbReference>
<dbReference type="OrthoDB" id="6407147at2759"/>
<keyword evidence="3 5" id="KW-0863">Zinc-finger</keyword>
<dbReference type="AlphaFoldDB" id="A0A7R9Q6X4"/>
<dbReference type="InterPro" id="IPR013087">
    <property type="entry name" value="Znf_C2H2_type"/>
</dbReference>
<keyword evidence="4" id="KW-0862">Zinc</keyword>
<keyword evidence="1" id="KW-0479">Metal-binding</keyword>
<evidence type="ECO:0000313" key="7">
    <source>
        <dbReference type="EMBL" id="CAD7633759.1"/>
    </source>
</evidence>
<dbReference type="EMBL" id="OC867878">
    <property type="protein sequence ID" value="CAD7633759.1"/>
    <property type="molecule type" value="Genomic_DNA"/>
</dbReference>
<feature type="domain" description="C2H2-type" evidence="6">
    <location>
        <begin position="58"/>
        <end position="80"/>
    </location>
</feature>
<sequence length="103" mass="12024">MNPFKCKEKNCDKRFANEYLLNAHKRNHSGEKPFVCDFNGCNASFKRVSHLSQHKKNCGKKFISNAKLNEHKLLHSGERPFDCGGSYASNRYLQRHVRECHKK</sequence>
<dbReference type="Proteomes" id="UP000759131">
    <property type="component" value="Unassembled WGS sequence"/>
</dbReference>
<feature type="domain" description="C2H2-type" evidence="6">
    <location>
        <begin position="4"/>
        <end position="33"/>
    </location>
</feature>
<dbReference type="PANTHER" id="PTHR14003">
    <property type="entry name" value="TRANSCRIPTIONAL REPRESSOR PROTEIN YY"/>
    <property type="match status" value="1"/>
</dbReference>
<evidence type="ECO:0000259" key="6">
    <source>
        <dbReference type="PROSITE" id="PS50157"/>
    </source>
</evidence>
<evidence type="ECO:0000256" key="1">
    <source>
        <dbReference type="ARBA" id="ARBA00022723"/>
    </source>
</evidence>
<dbReference type="FunFam" id="3.30.160.60:FF:000072">
    <property type="entry name" value="zinc finger protein 143 isoform X1"/>
    <property type="match status" value="1"/>
</dbReference>
<dbReference type="SUPFAM" id="SSF57667">
    <property type="entry name" value="beta-beta-alpha zinc fingers"/>
    <property type="match status" value="2"/>
</dbReference>
<evidence type="ECO:0000256" key="4">
    <source>
        <dbReference type="ARBA" id="ARBA00022833"/>
    </source>
</evidence>
<dbReference type="PROSITE" id="PS00028">
    <property type="entry name" value="ZINC_FINGER_C2H2_1"/>
    <property type="match status" value="1"/>
</dbReference>
<dbReference type="EMBL" id="CAJPIZ010013303">
    <property type="protein sequence ID" value="CAG2114189.1"/>
    <property type="molecule type" value="Genomic_DNA"/>
</dbReference>
<evidence type="ECO:0000256" key="2">
    <source>
        <dbReference type="ARBA" id="ARBA00022737"/>
    </source>
</evidence>
<evidence type="ECO:0000256" key="3">
    <source>
        <dbReference type="ARBA" id="ARBA00022771"/>
    </source>
</evidence>
<dbReference type="GO" id="GO:0031519">
    <property type="term" value="C:PcG protein complex"/>
    <property type="evidence" value="ECO:0007669"/>
    <property type="project" value="TreeGrafter"/>
</dbReference>
<dbReference type="Gene3D" id="3.30.160.60">
    <property type="entry name" value="Classic Zinc Finger"/>
    <property type="match status" value="3"/>
</dbReference>
<dbReference type="GO" id="GO:0000981">
    <property type="term" value="F:DNA-binding transcription factor activity, RNA polymerase II-specific"/>
    <property type="evidence" value="ECO:0007669"/>
    <property type="project" value="TreeGrafter"/>
</dbReference>